<keyword evidence="3 5" id="KW-1133">Transmembrane helix</keyword>
<organism evidence="7">
    <name type="scientific">freshwater metagenome</name>
    <dbReference type="NCBI Taxonomy" id="449393"/>
    <lineage>
        <taxon>unclassified sequences</taxon>
        <taxon>metagenomes</taxon>
        <taxon>ecological metagenomes</taxon>
    </lineage>
</organism>
<keyword evidence="2 5" id="KW-0812">Transmembrane</keyword>
<feature type="domain" description="Sodium/calcium exchanger membrane region" evidence="6">
    <location>
        <begin position="46"/>
        <end position="201"/>
    </location>
</feature>
<gene>
    <name evidence="7" type="ORF">UFOPK1433_00110</name>
</gene>
<evidence type="ECO:0000256" key="1">
    <source>
        <dbReference type="ARBA" id="ARBA00004141"/>
    </source>
</evidence>
<dbReference type="Pfam" id="PF01699">
    <property type="entry name" value="Na_Ca_ex"/>
    <property type="match status" value="2"/>
</dbReference>
<feature type="transmembrane region" description="Helical" evidence="5">
    <location>
        <begin position="381"/>
        <end position="399"/>
    </location>
</feature>
<feature type="transmembrane region" description="Helical" evidence="5">
    <location>
        <begin position="359"/>
        <end position="375"/>
    </location>
</feature>
<reference evidence="7" key="1">
    <citation type="submission" date="2020-05" db="EMBL/GenBank/DDBJ databases">
        <authorList>
            <person name="Chiriac C."/>
            <person name="Salcher M."/>
            <person name="Ghai R."/>
            <person name="Kavagutti S V."/>
        </authorList>
    </citation>
    <scope>NUCLEOTIDE SEQUENCE</scope>
</reference>
<dbReference type="EMBL" id="CAEZSN010000006">
    <property type="protein sequence ID" value="CAB4534096.1"/>
    <property type="molecule type" value="Genomic_DNA"/>
</dbReference>
<keyword evidence="4 5" id="KW-0472">Membrane</keyword>
<dbReference type="GO" id="GO:0016020">
    <property type="term" value="C:membrane"/>
    <property type="evidence" value="ECO:0007669"/>
    <property type="project" value="UniProtKB-SubCell"/>
</dbReference>
<sequence length="415" mass="44924">MSQTLTPASGAKYWVRLFLPFVITFALTVPGLFLELSHSKISPVVGMLAFGGAVVAGAFVLGWISEAAELDLRGGLSIALLAVIAILPEYVVDFYFAYAAGSDPTMAAYASANLTGANRLLLGLGWPAMAFFGYLAVRKLRDEKTGQNFKFGVTLEEESRVDLAFLIVASLVAVIVPLTRQFDIFTGITLIVLFVLYLVRVSKQDKEEPELEGIPALVGALPKWPRRVFLFLAAAFAAFVIIVVAEPFAHSLIEAGKELKIDEFILVQWFAPLASEAPEFIVAIMFALRGKPAIGLAILVSSKVNQWTALAGSLPIGYALGGGQGGLPMDPVQVEEFTLTIAQTVFGVAILLSLRLGKLDAIALVGLFAVTLVFPNPDIRIWVAYIYIALAIPLLVYRYRELGRTIKAPFRNTLN</sequence>
<dbReference type="AlphaFoldDB" id="A0A6J6B5K5"/>
<dbReference type="Gene3D" id="1.20.1420.30">
    <property type="entry name" value="NCX, central ion-binding region"/>
    <property type="match status" value="1"/>
</dbReference>
<feature type="transmembrane region" description="Helical" evidence="5">
    <location>
        <begin position="120"/>
        <end position="140"/>
    </location>
</feature>
<name>A0A6J6B5K5_9ZZZZ</name>
<feature type="domain" description="Sodium/calcium exchanger membrane region" evidence="6">
    <location>
        <begin position="231"/>
        <end position="374"/>
    </location>
</feature>
<evidence type="ECO:0000313" key="7">
    <source>
        <dbReference type="EMBL" id="CAB4534096.1"/>
    </source>
</evidence>
<evidence type="ECO:0000259" key="6">
    <source>
        <dbReference type="Pfam" id="PF01699"/>
    </source>
</evidence>
<dbReference type="InterPro" id="IPR044880">
    <property type="entry name" value="NCX_ion-bd_dom_sf"/>
</dbReference>
<feature type="transmembrane region" description="Helical" evidence="5">
    <location>
        <begin position="184"/>
        <end position="201"/>
    </location>
</feature>
<feature type="transmembrane region" description="Helical" evidence="5">
    <location>
        <begin position="45"/>
        <end position="64"/>
    </location>
</feature>
<evidence type="ECO:0000256" key="4">
    <source>
        <dbReference type="ARBA" id="ARBA00023136"/>
    </source>
</evidence>
<feature type="transmembrane region" description="Helical" evidence="5">
    <location>
        <begin position="228"/>
        <end position="249"/>
    </location>
</feature>
<dbReference type="GO" id="GO:0055085">
    <property type="term" value="P:transmembrane transport"/>
    <property type="evidence" value="ECO:0007669"/>
    <property type="project" value="InterPro"/>
</dbReference>
<evidence type="ECO:0000256" key="2">
    <source>
        <dbReference type="ARBA" id="ARBA00022692"/>
    </source>
</evidence>
<feature type="transmembrane region" description="Helical" evidence="5">
    <location>
        <begin position="161"/>
        <end position="178"/>
    </location>
</feature>
<feature type="transmembrane region" description="Helical" evidence="5">
    <location>
        <begin position="269"/>
        <end position="288"/>
    </location>
</feature>
<feature type="transmembrane region" description="Helical" evidence="5">
    <location>
        <begin position="13"/>
        <end position="33"/>
    </location>
</feature>
<accession>A0A6J6B5K5</accession>
<evidence type="ECO:0000256" key="3">
    <source>
        <dbReference type="ARBA" id="ARBA00022989"/>
    </source>
</evidence>
<protein>
    <submittedName>
        <fullName evidence="7">Unannotated protein</fullName>
    </submittedName>
</protein>
<comment type="subcellular location">
    <subcellularLocation>
        <location evidence="1">Membrane</location>
        <topology evidence="1">Multi-pass membrane protein</topology>
    </subcellularLocation>
</comment>
<evidence type="ECO:0000256" key="5">
    <source>
        <dbReference type="SAM" id="Phobius"/>
    </source>
</evidence>
<feature type="transmembrane region" description="Helical" evidence="5">
    <location>
        <begin position="76"/>
        <end position="100"/>
    </location>
</feature>
<proteinExistence type="predicted"/>
<dbReference type="InterPro" id="IPR004837">
    <property type="entry name" value="NaCa_Exmemb"/>
</dbReference>